<dbReference type="OrthoDB" id="412402at2759"/>
<organism evidence="1 2">
    <name type="scientific">Fusarium piperis</name>
    <dbReference type="NCBI Taxonomy" id="1435070"/>
    <lineage>
        <taxon>Eukaryota</taxon>
        <taxon>Fungi</taxon>
        <taxon>Dikarya</taxon>
        <taxon>Ascomycota</taxon>
        <taxon>Pezizomycotina</taxon>
        <taxon>Sordariomycetes</taxon>
        <taxon>Hypocreomycetidae</taxon>
        <taxon>Hypocreales</taxon>
        <taxon>Nectriaceae</taxon>
        <taxon>Fusarium</taxon>
        <taxon>Fusarium solani species complex</taxon>
    </lineage>
</organism>
<dbReference type="Proteomes" id="UP001140502">
    <property type="component" value="Unassembled WGS sequence"/>
</dbReference>
<keyword evidence="2" id="KW-1185">Reference proteome</keyword>
<dbReference type="EMBL" id="JAPEUR010000071">
    <property type="protein sequence ID" value="KAJ4323374.1"/>
    <property type="molecule type" value="Genomic_DNA"/>
</dbReference>
<sequence length="484" mass="53749">MSGVLSSSQTLVGHSSQRTNWSDLVEWSVEVDFLVAKEKPGQTYTAEANGRTRWACPATEPRSVEACVEHCAEHLARTLISKPCVQGGVAYKNNGAAPDDIAFTIEKPVRGEEPSGGDHRMAYWLFTPARNAVATSGSPGDYEWVGVRLRCPYTSLLSILPRDRYGNQDLGRGTAQRGMAPISPFRGKIEMEIVLGLLRTGIKMHSNSTCQLRVYMSLQPEGFDLTDAKKALTLVWLLEPELLLALRPNTKNPKLSHCVPVTKSSNIAKRQSNFPEEGSLDQDERERLLARSRPSFPVEAEIMDSYIPQLKNQLLQERIHMIWSAVTLSELSGMLKNTAGEMTVALDIVPDTKPKLVFRYGLWHPQREAMQHWLHLFGRLFLFAVASDAKRFRTAVTSIEENIAEVEKMDPKDRMEAMLTHSFDHALSHYWNALKGAEQSGGCLSATALDGQGILEIGSSGNYTIDSESSSSSSSNEGLWLRRS</sequence>
<name>A0A9W9BQJ1_9HYPO</name>
<evidence type="ECO:0000313" key="2">
    <source>
        <dbReference type="Proteomes" id="UP001140502"/>
    </source>
</evidence>
<proteinExistence type="predicted"/>
<gene>
    <name evidence="1" type="ORF">N0V84_004378</name>
</gene>
<protein>
    <submittedName>
        <fullName evidence="1">Uncharacterized protein</fullName>
    </submittedName>
</protein>
<comment type="caution">
    <text evidence="1">The sequence shown here is derived from an EMBL/GenBank/DDBJ whole genome shotgun (WGS) entry which is preliminary data.</text>
</comment>
<accession>A0A9W9BQJ1</accession>
<evidence type="ECO:0000313" key="1">
    <source>
        <dbReference type="EMBL" id="KAJ4323374.1"/>
    </source>
</evidence>
<reference evidence="1" key="1">
    <citation type="submission" date="2022-10" db="EMBL/GenBank/DDBJ databases">
        <title>Tapping the CABI collections for fungal endophytes: first genome assemblies for Collariella, Neodidymelliopsis, Ascochyta clinopodiicola, Didymella pomorum, Didymosphaeria variabile, Neocosmospora piperis and Neocucurbitaria cava.</title>
        <authorList>
            <person name="Hill R."/>
        </authorList>
    </citation>
    <scope>NUCLEOTIDE SEQUENCE</scope>
    <source>
        <strain evidence="1">IMI 366586</strain>
    </source>
</reference>
<dbReference type="AlphaFoldDB" id="A0A9W9BQJ1"/>